<reference evidence="2 3" key="1">
    <citation type="submission" date="2019-12" db="EMBL/GenBank/DDBJ databases">
        <authorList>
            <person name="Dong K."/>
        </authorList>
    </citation>
    <scope>NUCLEOTIDE SEQUENCE [LARGE SCALE GENOMIC DNA]</scope>
    <source>
        <strain evidence="2 3">JCM 31225</strain>
    </source>
</reference>
<dbReference type="RefSeq" id="WP_160368156.1">
    <property type="nucleotide sequence ID" value="NZ_WSQA01000003.1"/>
</dbReference>
<feature type="transmembrane region" description="Helical" evidence="1">
    <location>
        <begin position="150"/>
        <end position="172"/>
    </location>
</feature>
<feature type="transmembrane region" description="Helical" evidence="1">
    <location>
        <begin position="123"/>
        <end position="144"/>
    </location>
</feature>
<dbReference type="EMBL" id="WSQA01000003">
    <property type="protein sequence ID" value="MVZ61500.1"/>
    <property type="molecule type" value="Genomic_DNA"/>
</dbReference>
<comment type="caution">
    <text evidence="2">The sequence shown here is derived from an EMBL/GenBank/DDBJ whole genome shotgun (WGS) entry which is preliminary data.</text>
</comment>
<organism evidence="2 3">
    <name type="scientific">Sphingobacterium humi</name>
    <dbReference type="NCBI Taxonomy" id="1796905"/>
    <lineage>
        <taxon>Bacteria</taxon>
        <taxon>Pseudomonadati</taxon>
        <taxon>Bacteroidota</taxon>
        <taxon>Sphingobacteriia</taxon>
        <taxon>Sphingobacteriales</taxon>
        <taxon>Sphingobacteriaceae</taxon>
        <taxon>Sphingobacterium</taxon>
    </lineage>
</organism>
<feature type="transmembrane region" description="Helical" evidence="1">
    <location>
        <begin position="62"/>
        <end position="83"/>
    </location>
</feature>
<dbReference type="AlphaFoldDB" id="A0A6N8KVL6"/>
<protein>
    <submittedName>
        <fullName evidence="2">DUF3267 domain-containing protein</fullName>
    </submittedName>
</protein>
<dbReference type="InterPro" id="IPR021683">
    <property type="entry name" value="DUF3267"/>
</dbReference>
<dbReference type="OrthoDB" id="9789112at2"/>
<proteinExistence type="predicted"/>
<keyword evidence="1" id="KW-0812">Transmembrane</keyword>
<keyword evidence="1" id="KW-1133">Transmembrane helix</keyword>
<evidence type="ECO:0000256" key="1">
    <source>
        <dbReference type="SAM" id="Phobius"/>
    </source>
</evidence>
<dbReference type="Proteomes" id="UP000435036">
    <property type="component" value="Unassembled WGS sequence"/>
</dbReference>
<evidence type="ECO:0000313" key="3">
    <source>
        <dbReference type="Proteomes" id="UP000435036"/>
    </source>
</evidence>
<gene>
    <name evidence="2" type="ORF">GQF63_05655</name>
</gene>
<name>A0A6N8KVL6_9SPHI</name>
<evidence type="ECO:0000313" key="2">
    <source>
        <dbReference type="EMBL" id="MVZ61500.1"/>
    </source>
</evidence>
<accession>A0A6N8KVL6</accession>
<dbReference type="Pfam" id="PF11667">
    <property type="entry name" value="DUF3267"/>
    <property type="match status" value="1"/>
</dbReference>
<feature type="transmembrane region" description="Helical" evidence="1">
    <location>
        <begin position="21"/>
        <end position="42"/>
    </location>
</feature>
<keyword evidence="3" id="KW-1185">Reference proteome</keyword>
<sequence>MELNNYTKKKLTIDLVKANSLGCSLFLPVSLFYIAPFLLLWLDDFSGSSIKQFLTSVFESLVSGYGLLPIVLFVGGIVLHELIHGITWSFFAKGGHKAIKYGILKKMLTPYCHCKEPLKLRAYILGAMMPALLLGLLPGIIAIATGSIGMLLFAIFFTMAAAGDFMIIQLLWKQDPDSMVLDHPSEAGCYIYIPNQPEDAKGTEES</sequence>
<keyword evidence="1" id="KW-0472">Membrane</keyword>